<dbReference type="InterPro" id="IPR018060">
    <property type="entry name" value="HTH_AraC"/>
</dbReference>
<dbReference type="SMART" id="SM00342">
    <property type="entry name" value="HTH_ARAC"/>
    <property type="match status" value="1"/>
</dbReference>
<dbReference type="EMBL" id="NXGX01000004">
    <property type="protein sequence ID" value="PKR58097.1"/>
    <property type="molecule type" value="Genomic_DNA"/>
</dbReference>
<evidence type="ECO:0000313" key="4">
    <source>
        <dbReference type="EMBL" id="PKR58097.1"/>
    </source>
</evidence>
<dbReference type="PROSITE" id="PS01124">
    <property type="entry name" value="HTH_ARAC_FAMILY_2"/>
    <property type="match status" value="1"/>
</dbReference>
<evidence type="ECO:0000313" key="5">
    <source>
        <dbReference type="Proteomes" id="UP000233332"/>
    </source>
</evidence>
<dbReference type="GO" id="GO:0043565">
    <property type="term" value="F:sequence-specific DNA binding"/>
    <property type="evidence" value="ECO:0007669"/>
    <property type="project" value="InterPro"/>
</dbReference>
<dbReference type="Proteomes" id="UP000233332">
    <property type="component" value="Unassembled WGS sequence"/>
</dbReference>
<dbReference type="PANTHER" id="PTHR43436:SF1">
    <property type="entry name" value="TRANSCRIPTIONAL REGULATORY PROTEIN"/>
    <property type="match status" value="1"/>
</dbReference>
<keyword evidence="5" id="KW-1185">Reference proteome</keyword>
<dbReference type="RefSeq" id="WP_101301832.1">
    <property type="nucleotide sequence ID" value="NZ_NXGX01000004.1"/>
</dbReference>
<organism evidence="4 5">
    <name type="scientific">Thalassospira lohafexi</name>
    <dbReference type="NCBI Taxonomy" id="744227"/>
    <lineage>
        <taxon>Bacteria</taxon>
        <taxon>Pseudomonadati</taxon>
        <taxon>Pseudomonadota</taxon>
        <taxon>Alphaproteobacteria</taxon>
        <taxon>Rhodospirillales</taxon>
        <taxon>Thalassospiraceae</taxon>
        <taxon>Thalassospira</taxon>
    </lineage>
</organism>
<sequence length="305" mass="33898">MDNFQRLCHLIDKYCEPDGAVRTAVEPVWMYRSTGPTLKVPTIYKPCLCLIISGAKEVTLGQEVYRYAPGQLLAASVDLPLVGHVTDATPDLPYRSLSLDLDGKILGDLVACMDLNIGGDGDSFRGLFVEETSTGLVDAVLRVVELLEHPEEISVMLPLLMREVHYRLLRTGQGALIARLAMGGSNMQRISAVLRLMKDNFHKPLRVDELASHANMSPSSFHHHFKQVTAMSPLQYQKRLRLTTARQIMLAEMKDAASAAYEVGYESTSQFSREYARMFGAPPMRDISTIRSQPSGHEVVEPSVH</sequence>
<feature type="domain" description="HTH araC/xylS-type" evidence="3">
    <location>
        <begin position="191"/>
        <end position="289"/>
    </location>
</feature>
<gene>
    <name evidence="4" type="ORF">COO92_10050</name>
</gene>
<dbReference type="Gene3D" id="1.10.10.60">
    <property type="entry name" value="Homeodomain-like"/>
    <property type="match status" value="2"/>
</dbReference>
<dbReference type="InterPro" id="IPR009594">
    <property type="entry name" value="Tscrpt_reg_HTH_AraC_N"/>
</dbReference>
<dbReference type="SUPFAM" id="SSF46689">
    <property type="entry name" value="Homeodomain-like"/>
    <property type="match status" value="2"/>
</dbReference>
<evidence type="ECO:0000256" key="1">
    <source>
        <dbReference type="ARBA" id="ARBA00023015"/>
    </source>
</evidence>
<name>A0A2N3L5X2_9PROT</name>
<evidence type="ECO:0000259" key="3">
    <source>
        <dbReference type="PROSITE" id="PS01124"/>
    </source>
</evidence>
<evidence type="ECO:0000256" key="2">
    <source>
        <dbReference type="ARBA" id="ARBA00023163"/>
    </source>
</evidence>
<comment type="caution">
    <text evidence="4">The sequence shown here is derived from an EMBL/GenBank/DDBJ whole genome shotgun (WGS) entry which is preliminary data.</text>
</comment>
<protein>
    <submittedName>
        <fullName evidence="4">AraC family transcriptional regulator CmrA</fullName>
    </submittedName>
</protein>
<dbReference type="InterPro" id="IPR009057">
    <property type="entry name" value="Homeodomain-like_sf"/>
</dbReference>
<keyword evidence="1" id="KW-0805">Transcription regulation</keyword>
<proteinExistence type="predicted"/>
<dbReference type="Pfam" id="PF12833">
    <property type="entry name" value="HTH_18"/>
    <property type="match status" value="1"/>
</dbReference>
<dbReference type="PANTHER" id="PTHR43436">
    <property type="entry name" value="ARAC-FAMILY TRANSCRIPTIONAL REGULATOR"/>
    <property type="match status" value="1"/>
</dbReference>
<dbReference type="AlphaFoldDB" id="A0A2N3L5X2"/>
<reference evidence="4 5" key="1">
    <citation type="submission" date="2017-09" db="EMBL/GenBank/DDBJ databases">
        <title>Biodiversity and function of Thalassospira species in the particle-attached aromatic-hydrocarbon-degrading consortia from the surface seawater of the China South Sea.</title>
        <authorList>
            <person name="Dong C."/>
            <person name="Lai Q."/>
            <person name="Shao Z."/>
        </authorList>
    </citation>
    <scope>NUCLEOTIDE SEQUENCE [LARGE SCALE GENOMIC DNA]</scope>
    <source>
        <strain evidence="4 5">139Z-12</strain>
    </source>
</reference>
<dbReference type="Pfam" id="PF06719">
    <property type="entry name" value="AraC_N"/>
    <property type="match status" value="1"/>
</dbReference>
<dbReference type="GO" id="GO:0003700">
    <property type="term" value="F:DNA-binding transcription factor activity"/>
    <property type="evidence" value="ECO:0007669"/>
    <property type="project" value="InterPro"/>
</dbReference>
<keyword evidence="2" id="KW-0804">Transcription</keyword>
<accession>A0A2N3L5X2</accession>